<reference evidence="2" key="1">
    <citation type="submission" date="2021-01" db="EMBL/GenBank/DDBJ databases">
        <title>Diatom-associated Roseobacters Show Island Model of Population Structure.</title>
        <authorList>
            <person name="Qu L."/>
            <person name="Feng X."/>
            <person name="Chen Y."/>
            <person name="Li L."/>
            <person name="Wang X."/>
            <person name="Hu Z."/>
            <person name="Wang H."/>
            <person name="Luo H."/>
        </authorList>
    </citation>
    <scope>NUCLEOTIDE SEQUENCE</scope>
    <source>
        <strain evidence="2">SM26-45</strain>
    </source>
</reference>
<evidence type="ECO:0000256" key="1">
    <source>
        <dbReference type="SAM" id="Phobius"/>
    </source>
</evidence>
<proteinExistence type="predicted"/>
<dbReference type="EMBL" id="JAFBWN010000004">
    <property type="protein sequence ID" value="MBM2354443.1"/>
    <property type="molecule type" value="Genomic_DNA"/>
</dbReference>
<dbReference type="AlphaFoldDB" id="A0A9Q2NSU0"/>
<name>A0A9Q2NSU0_9RHOB</name>
<organism evidence="2 3">
    <name type="scientific">Pseudosulfitobacter pseudonitzschiae</name>
    <dbReference type="NCBI Taxonomy" id="1402135"/>
    <lineage>
        <taxon>Bacteria</taxon>
        <taxon>Pseudomonadati</taxon>
        <taxon>Pseudomonadota</taxon>
        <taxon>Alphaproteobacteria</taxon>
        <taxon>Rhodobacterales</taxon>
        <taxon>Roseobacteraceae</taxon>
        <taxon>Pseudosulfitobacter</taxon>
    </lineage>
</organism>
<dbReference type="Proteomes" id="UP000809337">
    <property type="component" value="Unassembled WGS sequence"/>
</dbReference>
<dbReference type="RefSeq" id="WP_028958702.1">
    <property type="nucleotide sequence ID" value="NZ_JAJNGX010000004.1"/>
</dbReference>
<feature type="transmembrane region" description="Helical" evidence="1">
    <location>
        <begin position="21"/>
        <end position="43"/>
    </location>
</feature>
<gene>
    <name evidence="2" type="ORF">JQX14_07830</name>
</gene>
<comment type="caution">
    <text evidence="2">The sequence shown here is derived from an EMBL/GenBank/DDBJ whole genome shotgun (WGS) entry which is preliminary data.</text>
</comment>
<evidence type="ECO:0000313" key="2">
    <source>
        <dbReference type="EMBL" id="MBM2354443.1"/>
    </source>
</evidence>
<sequence length="187" mass="21716">MSLTSPLHWLRRFARDEDGNIAIETIIIIPILFWTYLSMFAIFDAYRQYALNEKAAYTIGDMISRQTTPLDDSYIDGTRAVLKYLTRSRNGQDPSIRVTSIKYDANNDVYKRDWSHTRGAGLTALSNNDVQNWHDRLPIMLHNERIVVVETFVEYDPPFNTGLNDTTITNFIFTRPRYSPQVLWEGS</sequence>
<keyword evidence="1" id="KW-0472">Membrane</keyword>
<keyword evidence="1" id="KW-0812">Transmembrane</keyword>
<evidence type="ECO:0000313" key="3">
    <source>
        <dbReference type="Proteomes" id="UP000809337"/>
    </source>
</evidence>
<keyword evidence="1" id="KW-1133">Transmembrane helix</keyword>
<accession>A0A9Q2NSU0</accession>
<evidence type="ECO:0008006" key="4">
    <source>
        <dbReference type="Google" id="ProtNLM"/>
    </source>
</evidence>
<protein>
    <recommendedName>
        <fullName evidence="4">Pilus assembly protein</fullName>
    </recommendedName>
</protein>